<evidence type="ECO:0000256" key="2">
    <source>
        <dbReference type="ARBA" id="ARBA00007613"/>
    </source>
</evidence>
<keyword evidence="3" id="KW-0813">Transport</keyword>
<dbReference type="SUPFAM" id="SSF56954">
    <property type="entry name" value="Outer membrane efflux proteins (OEP)"/>
    <property type="match status" value="1"/>
</dbReference>
<evidence type="ECO:0000256" key="8">
    <source>
        <dbReference type="SAM" id="Coils"/>
    </source>
</evidence>
<dbReference type="GO" id="GO:0015288">
    <property type="term" value="F:porin activity"/>
    <property type="evidence" value="ECO:0007669"/>
    <property type="project" value="TreeGrafter"/>
</dbReference>
<evidence type="ECO:0000256" key="1">
    <source>
        <dbReference type="ARBA" id="ARBA00004442"/>
    </source>
</evidence>
<reference evidence="12" key="2">
    <citation type="journal article" date="2019" name="Int. J. Syst. Evol. Microbiol.">
        <title>The Global Catalogue of Microorganisms (GCM) 10K type strain sequencing project: providing services to taxonomists for standard genome sequencing and annotation.</title>
        <authorList>
            <consortium name="The Broad Institute Genomics Platform"/>
            <consortium name="The Broad Institute Genome Sequencing Center for Infectious Disease"/>
            <person name="Wu L."/>
            <person name="Ma J."/>
        </authorList>
    </citation>
    <scope>NUCLEOTIDE SEQUENCE [LARGE SCALE GENOMIC DNA]</scope>
    <source>
        <strain evidence="12">CGMCC 1.15644</strain>
    </source>
</reference>
<evidence type="ECO:0000256" key="6">
    <source>
        <dbReference type="ARBA" id="ARBA00023136"/>
    </source>
</evidence>
<dbReference type="EMBL" id="BMJO01000001">
    <property type="protein sequence ID" value="GGE41691.1"/>
    <property type="molecule type" value="Genomic_DNA"/>
</dbReference>
<protein>
    <submittedName>
        <fullName evidence="10">Outer membrane protein TolC</fullName>
    </submittedName>
</protein>
<dbReference type="AlphaFoldDB" id="A0A4R2HLV0"/>
<dbReference type="Proteomes" id="UP000622648">
    <property type="component" value="Unassembled WGS sequence"/>
</dbReference>
<evidence type="ECO:0000256" key="3">
    <source>
        <dbReference type="ARBA" id="ARBA00022448"/>
    </source>
</evidence>
<evidence type="ECO:0000313" key="11">
    <source>
        <dbReference type="Proteomes" id="UP000295684"/>
    </source>
</evidence>
<dbReference type="InterPro" id="IPR051906">
    <property type="entry name" value="TolC-like"/>
</dbReference>
<keyword evidence="5" id="KW-0812">Transmembrane</keyword>
<keyword evidence="12" id="KW-1185">Reference proteome</keyword>
<keyword evidence="8" id="KW-0175">Coiled coil</keyword>
<dbReference type="GO" id="GO:0015562">
    <property type="term" value="F:efflux transmembrane transporter activity"/>
    <property type="evidence" value="ECO:0007669"/>
    <property type="project" value="InterPro"/>
</dbReference>
<feature type="coiled-coil region" evidence="8">
    <location>
        <begin position="209"/>
        <end position="236"/>
    </location>
</feature>
<dbReference type="PANTHER" id="PTHR30026:SF20">
    <property type="entry name" value="OUTER MEMBRANE PROTEIN TOLC"/>
    <property type="match status" value="1"/>
</dbReference>
<evidence type="ECO:0000313" key="9">
    <source>
        <dbReference type="EMBL" id="GGE41691.1"/>
    </source>
</evidence>
<evidence type="ECO:0000256" key="4">
    <source>
        <dbReference type="ARBA" id="ARBA00022452"/>
    </source>
</evidence>
<comment type="caution">
    <text evidence="10">The sequence shown here is derived from an EMBL/GenBank/DDBJ whole genome shotgun (WGS) entry which is preliminary data.</text>
</comment>
<comment type="similarity">
    <text evidence="2">Belongs to the outer membrane factor (OMF) (TC 1.B.17) family.</text>
</comment>
<organism evidence="10 11">
    <name type="scientific">Pedobacter psychrotolerans</name>
    <dbReference type="NCBI Taxonomy" id="1843235"/>
    <lineage>
        <taxon>Bacteria</taxon>
        <taxon>Pseudomonadati</taxon>
        <taxon>Bacteroidota</taxon>
        <taxon>Sphingobacteriia</taxon>
        <taxon>Sphingobacteriales</taxon>
        <taxon>Sphingobacteriaceae</taxon>
        <taxon>Pedobacter</taxon>
    </lineage>
</organism>
<dbReference type="EMBL" id="SLWO01000001">
    <property type="protein sequence ID" value="TCO31177.1"/>
    <property type="molecule type" value="Genomic_DNA"/>
</dbReference>
<keyword evidence="4" id="KW-1134">Transmembrane beta strand</keyword>
<reference evidence="9" key="1">
    <citation type="journal article" date="2014" name="Int. J. Syst. Evol. Microbiol.">
        <title>Complete genome of a new Firmicutes species belonging to the dominant human colonic microbiota ('Ruminococcus bicirculans') reveals two chromosomes and a selective capacity to utilize plant glucans.</title>
        <authorList>
            <consortium name="NISC Comparative Sequencing Program"/>
            <person name="Wegmann U."/>
            <person name="Louis P."/>
            <person name="Goesmann A."/>
            <person name="Henrissat B."/>
            <person name="Duncan S.H."/>
            <person name="Flint H.J."/>
        </authorList>
    </citation>
    <scope>NUCLEOTIDE SEQUENCE</scope>
    <source>
        <strain evidence="9">CGMCC 1.15644</strain>
    </source>
</reference>
<keyword evidence="6" id="KW-0472">Membrane</keyword>
<keyword evidence="7" id="KW-0998">Cell outer membrane</keyword>
<proteinExistence type="inferred from homology"/>
<dbReference type="OrthoDB" id="1413034at2"/>
<evidence type="ECO:0000313" key="10">
    <source>
        <dbReference type="EMBL" id="TCO31177.1"/>
    </source>
</evidence>
<reference evidence="9" key="4">
    <citation type="submission" date="2024-05" db="EMBL/GenBank/DDBJ databases">
        <authorList>
            <person name="Sun Q."/>
            <person name="Zhou Y."/>
        </authorList>
    </citation>
    <scope>NUCLEOTIDE SEQUENCE</scope>
    <source>
        <strain evidence="9">CGMCC 1.15644</strain>
    </source>
</reference>
<dbReference type="Proteomes" id="UP000295684">
    <property type="component" value="Unassembled WGS sequence"/>
</dbReference>
<dbReference type="RefSeq" id="WP_132529315.1">
    <property type="nucleotide sequence ID" value="NZ_BMJO01000001.1"/>
</dbReference>
<gene>
    <name evidence="10" type="ORF">EV200_101625</name>
    <name evidence="9" type="ORF">GCM10011413_04400</name>
</gene>
<reference evidence="10 11" key="3">
    <citation type="submission" date="2019-03" db="EMBL/GenBank/DDBJ databases">
        <title>Genomic Encyclopedia of Type Strains, Phase IV (KMG-IV): sequencing the most valuable type-strain genomes for metagenomic binning, comparative biology and taxonomic classification.</title>
        <authorList>
            <person name="Goeker M."/>
        </authorList>
    </citation>
    <scope>NUCLEOTIDE SEQUENCE [LARGE SCALE GENOMIC DNA]</scope>
    <source>
        <strain evidence="10 11">DSM 103236</strain>
    </source>
</reference>
<dbReference type="PANTHER" id="PTHR30026">
    <property type="entry name" value="OUTER MEMBRANE PROTEIN TOLC"/>
    <property type="match status" value="1"/>
</dbReference>
<evidence type="ECO:0000313" key="12">
    <source>
        <dbReference type="Proteomes" id="UP000622648"/>
    </source>
</evidence>
<dbReference type="Gene3D" id="1.20.1600.10">
    <property type="entry name" value="Outer membrane efflux proteins (OEP)"/>
    <property type="match status" value="1"/>
</dbReference>
<evidence type="ECO:0000256" key="7">
    <source>
        <dbReference type="ARBA" id="ARBA00023237"/>
    </source>
</evidence>
<name>A0A4R2HLV0_9SPHI</name>
<accession>A0A4R2HLV0</accession>
<dbReference type="GO" id="GO:0009279">
    <property type="term" value="C:cell outer membrane"/>
    <property type="evidence" value="ECO:0007669"/>
    <property type="project" value="UniProtKB-SubCell"/>
</dbReference>
<dbReference type="InterPro" id="IPR003423">
    <property type="entry name" value="OMP_efflux"/>
</dbReference>
<dbReference type="Pfam" id="PF02321">
    <property type="entry name" value="OEP"/>
    <property type="match status" value="1"/>
</dbReference>
<comment type="subcellular location">
    <subcellularLocation>
        <location evidence="1">Cell outer membrane</location>
    </subcellularLocation>
</comment>
<evidence type="ECO:0000256" key="5">
    <source>
        <dbReference type="ARBA" id="ARBA00022692"/>
    </source>
</evidence>
<sequence>MINQIKNSWHVILLCLICHYYSKAQTVYSVDQLIDAAKKNSHQLNIKQYQILEKTSKLHEDGIKRYPSVALDGNYQYNFKLPDITIPAGTIGMINTGNGTEQLLPAQDSKFTLGEKGNYNVGVNLYQPITQQAKLATAMAIDQTDIQIGKQESAQTALQLKLQVEQLFYGALILRKTSESGKLRIELAKAKLADGEASRMAGTSTAAGLAGLRADIANEEQALMKIDLQLQDYLSEISSLTAIDLQKLNLQEPVLNEKVTPINDSRSSAMLNPDFEIARLNKEKALLGIKAIKRSNLPDFGIVAGYYRQQGNPILPISSPYVGVSLKWNLQDLFTNREVQNQRQAQLKQAEENMAYTQQQIGLSVNRLSRKVAQCNALITAASKAVAFRKDELMEQQNRLTAGFEIKTVILETKVKLAQAETDLYSAKLQQAIAIAELENIVGKNKLEN</sequence>
<dbReference type="GO" id="GO:1990281">
    <property type="term" value="C:efflux pump complex"/>
    <property type="evidence" value="ECO:0007669"/>
    <property type="project" value="TreeGrafter"/>
</dbReference>